<evidence type="ECO:0000313" key="4">
    <source>
        <dbReference type="EMBL" id="ORX67093.1"/>
    </source>
</evidence>
<dbReference type="RefSeq" id="XP_040741015.1">
    <property type="nucleotide sequence ID" value="XM_040884201.1"/>
</dbReference>
<reference evidence="4 5" key="1">
    <citation type="submission" date="2016-07" db="EMBL/GenBank/DDBJ databases">
        <title>Pervasive Adenine N6-methylation of Active Genes in Fungi.</title>
        <authorList>
            <consortium name="DOE Joint Genome Institute"/>
            <person name="Mondo S.J."/>
            <person name="Dannebaum R.O."/>
            <person name="Kuo R.C."/>
            <person name="Labutti K."/>
            <person name="Haridas S."/>
            <person name="Kuo A."/>
            <person name="Salamov A."/>
            <person name="Ahrendt S.R."/>
            <person name="Lipzen A."/>
            <person name="Sullivan W."/>
            <person name="Andreopoulos W.B."/>
            <person name="Clum A."/>
            <person name="Lindquist E."/>
            <person name="Daum C."/>
            <person name="Ramamoorthy G.K."/>
            <person name="Gryganskyi A."/>
            <person name="Culley D."/>
            <person name="Magnuson J.K."/>
            <person name="James T.Y."/>
            <person name="O'Malley M.A."/>
            <person name="Stajich J.E."/>
            <person name="Spatafora J.W."/>
            <person name="Visel A."/>
            <person name="Grigoriev I.V."/>
        </authorList>
    </citation>
    <scope>NUCLEOTIDE SEQUENCE [LARGE SCALE GENOMIC DNA]</scope>
    <source>
        <strain evidence="4 5">ATCC 12442</strain>
    </source>
</reference>
<evidence type="ECO:0000259" key="3">
    <source>
        <dbReference type="PROSITE" id="PS50014"/>
    </source>
</evidence>
<dbReference type="InterPro" id="IPR001487">
    <property type="entry name" value="Bromodomain"/>
</dbReference>
<dbReference type="InterPro" id="IPR036427">
    <property type="entry name" value="Bromodomain-like_sf"/>
</dbReference>
<dbReference type="AlphaFoldDB" id="A0A1Y1W0P3"/>
<comment type="caution">
    <text evidence="4">The sequence shown here is derived from an EMBL/GenBank/DDBJ whole genome shotgun (WGS) entry which is preliminary data.</text>
</comment>
<dbReference type="PANTHER" id="PTHR45926">
    <property type="entry name" value="OSJNBA0053K19.4 PROTEIN"/>
    <property type="match status" value="1"/>
</dbReference>
<evidence type="ECO:0000256" key="1">
    <source>
        <dbReference type="ARBA" id="ARBA00023117"/>
    </source>
</evidence>
<dbReference type="PROSITE" id="PS50014">
    <property type="entry name" value="BROMODOMAIN_2"/>
    <property type="match status" value="1"/>
</dbReference>
<dbReference type="SMART" id="SM00297">
    <property type="entry name" value="BROMO"/>
    <property type="match status" value="1"/>
</dbReference>
<dbReference type="STRING" id="61395.A0A1Y1W0P3"/>
<keyword evidence="1 2" id="KW-0103">Bromodomain</keyword>
<name>A0A1Y1W0P3_9FUNG</name>
<dbReference type="SUPFAM" id="SSF47370">
    <property type="entry name" value="Bromodomain"/>
    <property type="match status" value="1"/>
</dbReference>
<dbReference type="Pfam" id="PF00439">
    <property type="entry name" value="Bromodomain"/>
    <property type="match status" value="1"/>
</dbReference>
<evidence type="ECO:0000256" key="2">
    <source>
        <dbReference type="PROSITE-ProRule" id="PRU00035"/>
    </source>
</evidence>
<keyword evidence="5" id="KW-1185">Reference proteome</keyword>
<dbReference type="GeneID" id="63800849"/>
<evidence type="ECO:0000313" key="5">
    <source>
        <dbReference type="Proteomes" id="UP000193922"/>
    </source>
</evidence>
<dbReference type="Gene3D" id="1.20.920.10">
    <property type="entry name" value="Bromodomain-like"/>
    <property type="match status" value="1"/>
</dbReference>
<dbReference type="EMBL" id="MCFD01000013">
    <property type="protein sequence ID" value="ORX67093.1"/>
    <property type="molecule type" value="Genomic_DNA"/>
</dbReference>
<gene>
    <name evidence="4" type="ORF">DL89DRAFT_211254</name>
</gene>
<sequence>KYCTAMLRALKKHRDAGPFLKPVDVVALNIPDYVNIIKYPMDLSTIENKLKGRLYADTQGFTDDLRLMFNNAYIYNG</sequence>
<feature type="non-terminal residue" evidence="4">
    <location>
        <position position="77"/>
    </location>
</feature>
<dbReference type="Proteomes" id="UP000193922">
    <property type="component" value="Unassembled WGS sequence"/>
</dbReference>
<accession>A0A1Y1W0P3</accession>
<dbReference type="OrthoDB" id="21449at2759"/>
<organism evidence="4 5">
    <name type="scientific">Linderina pennispora</name>
    <dbReference type="NCBI Taxonomy" id="61395"/>
    <lineage>
        <taxon>Eukaryota</taxon>
        <taxon>Fungi</taxon>
        <taxon>Fungi incertae sedis</taxon>
        <taxon>Zoopagomycota</taxon>
        <taxon>Kickxellomycotina</taxon>
        <taxon>Kickxellomycetes</taxon>
        <taxon>Kickxellales</taxon>
        <taxon>Kickxellaceae</taxon>
        <taxon>Linderina</taxon>
    </lineage>
</organism>
<proteinExistence type="predicted"/>
<protein>
    <submittedName>
        <fullName evidence="4">Bromodomain-containing protein</fullName>
    </submittedName>
</protein>
<dbReference type="GO" id="GO:0006325">
    <property type="term" value="P:chromatin organization"/>
    <property type="evidence" value="ECO:0007669"/>
    <property type="project" value="UniProtKB-ARBA"/>
</dbReference>
<feature type="non-terminal residue" evidence="4">
    <location>
        <position position="1"/>
    </location>
</feature>
<dbReference type="PRINTS" id="PR00503">
    <property type="entry name" value="BROMODOMAIN"/>
</dbReference>
<feature type="domain" description="Bromo" evidence="3">
    <location>
        <begin position="11"/>
        <end position="77"/>
    </location>
</feature>